<feature type="region of interest" description="Disordered" evidence="1">
    <location>
        <begin position="163"/>
        <end position="210"/>
    </location>
</feature>
<dbReference type="RefSeq" id="XP_024723702.1">
    <property type="nucleotide sequence ID" value="XM_024868571.1"/>
</dbReference>
<dbReference type="Proteomes" id="UP000241818">
    <property type="component" value="Unassembled WGS sequence"/>
</dbReference>
<protein>
    <submittedName>
        <fullName evidence="2">Uncharacterized protein</fullName>
    </submittedName>
</protein>
<dbReference type="EMBL" id="KZ679007">
    <property type="protein sequence ID" value="PSS25103.1"/>
    <property type="molecule type" value="Genomic_DNA"/>
</dbReference>
<name>A0A2T3B9V5_AMORE</name>
<dbReference type="AlphaFoldDB" id="A0A2T3B9V5"/>
<sequence>MRHPIIIGWAGLGCDTMRYGTHAATLRAAQPALLLLCSHSSLLCARPLGQLGDGASCFGHGARLGGGREKHEEAGENLLSSHHGAAHVPRVPPTAQDTRVPASGEQRHGSLLAACPLGPSLREISCCSYRRAHVLPNGSASSPPTVPPVVSPEHNLFQVSDQMPKRKSFKHTKEIPGTKKRSYNRTPRDPTAHYATPGTGARGPAGFNEV</sequence>
<keyword evidence="3" id="KW-1185">Reference proteome</keyword>
<gene>
    <name evidence="2" type="ORF">M430DRAFT_55923</name>
</gene>
<organism evidence="2 3">
    <name type="scientific">Amorphotheca resinae ATCC 22711</name>
    <dbReference type="NCBI Taxonomy" id="857342"/>
    <lineage>
        <taxon>Eukaryota</taxon>
        <taxon>Fungi</taxon>
        <taxon>Dikarya</taxon>
        <taxon>Ascomycota</taxon>
        <taxon>Pezizomycotina</taxon>
        <taxon>Leotiomycetes</taxon>
        <taxon>Helotiales</taxon>
        <taxon>Amorphothecaceae</taxon>
        <taxon>Amorphotheca</taxon>
    </lineage>
</organism>
<dbReference type="GeneID" id="36576652"/>
<evidence type="ECO:0000313" key="2">
    <source>
        <dbReference type="EMBL" id="PSS25103.1"/>
    </source>
</evidence>
<evidence type="ECO:0000313" key="3">
    <source>
        <dbReference type="Proteomes" id="UP000241818"/>
    </source>
</evidence>
<proteinExistence type="predicted"/>
<reference evidence="2 3" key="1">
    <citation type="journal article" date="2018" name="New Phytol.">
        <title>Comparative genomics and transcriptomics depict ericoid mycorrhizal fungi as versatile saprotrophs and plant mutualists.</title>
        <authorList>
            <person name="Martino E."/>
            <person name="Morin E."/>
            <person name="Grelet G.A."/>
            <person name="Kuo A."/>
            <person name="Kohler A."/>
            <person name="Daghino S."/>
            <person name="Barry K.W."/>
            <person name="Cichocki N."/>
            <person name="Clum A."/>
            <person name="Dockter R.B."/>
            <person name="Hainaut M."/>
            <person name="Kuo R.C."/>
            <person name="LaButti K."/>
            <person name="Lindahl B.D."/>
            <person name="Lindquist E.A."/>
            <person name="Lipzen A."/>
            <person name="Khouja H.R."/>
            <person name="Magnuson J."/>
            <person name="Murat C."/>
            <person name="Ohm R.A."/>
            <person name="Singer S.W."/>
            <person name="Spatafora J.W."/>
            <person name="Wang M."/>
            <person name="Veneault-Fourrey C."/>
            <person name="Henrissat B."/>
            <person name="Grigoriev I.V."/>
            <person name="Martin F.M."/>
            <person name="Perotto S."/>
        </authorList>
    </citation>
    <scope>NUCLEOTIDE SEQUENCE [LARGE SCALE GENOMIC DNA]</scope>
    <source>
        <strain evidence="2 3">ATCC 22711</strain>
    </source>
</reference>
<accession>A0A2T3B9V5</accession>
<feature type="compositionally biased region" description="Low complexity" evidence="1">
    <location>
        <begin position="195"/>
        <end position="210"/>
    </location>
</feature>
<dbReference type="InParanoid" id="A0A2T3B9V5"/>
<evidence type="ECO:0000256" key="1">
    <source>
        <dbReference type="SAM" id="MobiDB-lite"/>
    </source>
</evidence>